<keyword evidence="3" id="KW-1185">Reference proteome</keyword>
<proteinExistence type="predicted"/>
<accession>A0ABY3SYZ7</accession>
<gene>
    <name evidence="2" type="ORF">L2Y54_19870</name>
</gene>
<dbReference type="EMBL" id="CP091244">
    <property type="protein sequence ID" value="UJS24162.1"/>
    <property type="molecule type" value="Genomic_DNA"/>
</dbReference>
<evidence type="ECO:0000256" key="1">
    <source>
        <dbReference type="SAM" id="MobiDB-lite"/>
    </source>
</evidence>
<protein>
    <recommendedName>
        <fullName evidence="4">NACHT domain-containing protein</fullName>
    </recommendedName>
</protein>
<name>A0ABY3SYZ7_9GAMM</name>
<dbReference type="Proteomes" id="UP001054801">
    <property type="component" value="Chromosome"/>
</dbReference>
<dbReference type="Gene3D" id="3.40.50.300">
    <property type="entry name" value="P-loop containing nucleotide triphosphate hydrolases"/>
    <property type="match status" value="1"/>
</dbReference>
<evidence type="ECO:0000313" key="2">
    <source>
        <dbReference type="EMBL" id="UJS24162.1"/>
    </source>
</evidence>
<evidence type="ECO:0008006" key="4">
    <source>
        <dbReference type="Google" id="ProtNLM"/>
    </source>
</evidence>
<dbReference type="SUPFAM" id="SSF52540">
    <property type="entry name" value="P-loop containing nucleoside triphosphate hydrolases"/>
    <property type="match status" value="1"/>
</dbReference>
<dbReference type="InterPro" id="IPR011990">
    <property type="entry name" value="TPR-like_helical_dom_sf"/>
</dbReference>
<dbReference type="SUPFAM" id="SSF48452">
    <property type="entry name" value="TPR-like"/>
    <property type="match status" value="2"/>
</dbReference>
<feature type="region of interest" description="Disordered" evidence="1">
    <location>
        <begin position="737"/>
        <end position="766"/>
    </location>
</feature>
<dbReference type="RefSeq" id="WP_236498483.1">
    <property type="nucleotide sequence ID" value="NZ_CP091244.1"/>
</dbReference>
<dbReference type="InterPro" id="IPR027417">
    <property type="entry name" value="P-loop_NTPase"/>
</dbReference>
<sequence length="800" mass="89994">MPTPSNIRIDRLPTVSGEFFGREAELKLLNDAWKNDTTNIIQFIAPGGTGKTKMLRYWLDQVRPEKLIAWSFYSQGASEEKQPSATLFYNLLFDSLDPSKTIADFANQPEKMGEYLADLLRQQNCLLILDGFEPLQHSSAVLRGELKDRTLRALLKSLAAHHTSLCIITTRIAISELSGHSQPVVISHNLENLAEQDGVKLLKSLGVTGNDAALLKAVNEYGRHALALHLLGNALTIYLDGDILKRDTLDELFGEEAYTEVERHAFKVMQAYKTWLKDEPELQLLYLLGLFDHPIESEVLEVLWKAQIPGLTDKIPLKAWKVAIRDLREKHRLLSTHEDRSNLLDCHPLLREYFGKQLQTQQPKAWQQAHKKLYEYYNALPKKTYPDTLEEMRPLFHAVTHGCAAGLHQRVVTEVYYSRINRKEKFYNLHNLGAFSDDLAAIACFFTKVWQKPSTKLKDLWQLSLIGNAGFSLRALGRLPEALAPMQASVEMALRQKNWIEAAKGASNLSELQLTLGDVAQAVTIGARSSRYADQSGDMFLRMSTRTTHADALHQAGDTAAALALFREAEQLQQEHQPAYPRLYSLSSFRYCDLLLTQGSTAEVLERAEYNLDCWTNHFSNGSLLDFSLPKLTLGRAYLQQLLLPSTSGRGAGSEGLHWLEQAVAGLRAAGTMDYLPRGLLARAALYRHTRDFDKARKDLQEVFDIADGSGMRLHLTDYHLEMARLLVEERKTLTPTPLPEVEGLRGGDVSPSCSPSTAQRERGLGGEGLQYHIAEAERLINETGYHRRDKELAELKASV</sequence>
<evidence type="ECO:0000313" key="3">
    <source>
        <dbReference type="Proteomes" id="UP001054801"/>
    </source>
</evidence>
<dbReference type="Gene3D" id="1.25.40.10">
    <property type="entry name" value="Tetratricopeptide repeat domain"/>
    <property type="match status" value="1"/>
</dbReference>
<reference evidence="2" key="1">
    <citation type="journal article" date="2022" name="Microorganisms">
        <title>Two New Species of Filamentous Sulfur Bacteria of the Genus Thiothrix, Thiothrix winogradskyi sp. nov. and 'Candidatus Thiothrix sulfatifontis' sp. nov.</title>
        <authorList>
            <person name="Ravin N.V."/>
            <person name="Rossetti S."/>
            <person name="Beletsky A.V."/>
            <person name="Kadnikov V.V."/>
            <person name="Rudenko T.S."/>
            <person name="Smolyakov D.D."/>
            <person name="Moskvitina M.I."/>
            <person name="Gureeva M.V."/>
            <person name="Mardanov A.V."/>
            <person name="Grabovich M.Y."/>
        </authorList>
    </citation>
    <scope>NUCLEOTIDE SEQUENCE</scope>
    <source>
        <strain evidence="2">CT3</strain>
    </source>
</reference>
<organism evidence="2 3">
    <name type="scientific">Thiothrix winogradskyi</name>
    <dbReference type="NCBI Taxonomy" id="96472"/>
    <lineage>
        <taxon>Bacteria</taxon>
        <taxon>Pseudomonadati</taxon>
        <taxon>Pseudomonadota</taxon>
        <taxon>Gammaproteobacteria</taxon>
        <taxon>Thiotrichales</taxon>
        <taxon>Thiotrichaceae</taxon>
        <taxon>Thiothrix</taxon>
    </lineage>
</organism>